<comment type="caution">
    <text evidence="1">The sequence shown here is derived from an EMBL/GenBank/DDBJ whole genome shotgun (WGS) entry which is preliminary data.</text>
</comment>
<proteinExistence type="predicted"/>
<accession>A0AAN8T9H3</accession>
<organism evidence="1 2">
    <name type="scientific">Solanum bulbocastanum</name>
    <name type="common">Wild potato</name>
    <dbReference type="NCBI Taxonomy" id="147425"/>
    <lineage>
        <taxon>Eukaryota</taxon>
        <taxon>Viridiplantae</taxon>
        <taxon>Streptophyta</taxon>
        <taxon>Embryophyta</taxon>
        <taxon>Tracheophyta</taxon>
        <taxon>Spermatophyta</taxon>
        <taxon>Magnoliopsida</taxon>
        <taxon>eudicotyledons</taxon>
        <taxon>Gunneridae</taxon>
        <taxon>Pentapetalae</taxon>
        <taxon>asterids</taxon>
        <taxon>lamiids</taxon>
        <taxon>Solanales</taxon>
        <taxon>Solanaceae</taxon>
        <taxon>Solanoideae</taxon>
        <taxon>Solaneae</taxon>
        <taxon>Solanum</taxon>
    </lineage>
</organism>
<sequence length="107" mass="12099">MGETPIPGMVTGRKQQIIIWGGVIQIKVTRRTLIRNRMLGTINDSDSDIEEENNLKASSEDHTAKLTNAHLLTICLLRISILLVLVKPRITMRVNLVGRKLREKTRS</sequence>
<reference evidence="1 2" key="1">
    <citation type="submission" date="2024-02" db="EMBL/GenBank/DDBJ databases">
        <title>de novo genome assembly of Solanum bulbocastanum strain 11H21.</title>
        <authorList>
            <person name="Hosaka A.J."/>
        </authorList>
    </citation>
    <scope>NUCLEOTIDE SEQUENCE [LARGE SCALE GENOMIC DNA]</scope>
    <source>
        <tissue evidence="1">Young leaves</tissue>
    </source>
</reference>
<keyword evidence="2" id="KW-1185">Reference proteome</keyword>
<evidence type="ECO:0000313" key="1">
    <source>
        <dbReference type="EMBL" id="KAK6780368.1"/>
    </source>
</evidence>
<evidence type="ECO:0000313" key="2">
    <source>
        <dbReference type="Proteomes" id="UP001371456"/>
    </source>
</evidence>
<dbReference type="Proteomes" id="UP001371456">
    <property type="component" value="Unassembled WGS sequence"/>
</dbReference>
<dbReference type="EMBL" id="JBANQN010000009">
    <property type="protein sequence ID" value="KAK6780368.1"/>
    <property type="molecule type" value="Genomic_DNA"/>
</dbReference>
<name>A0AAN8T9H3_SOLBU</name>
<gene>
    <name evidence="1" type="ORF">RDI58_022552</name>
</gene>
<dbReference type="AlphaFoldDB" id="A0AAN8T9H3"/>
<protein>
    <submittedName>
        <fullName evidence="1">Uncharacterized protein</fullName>
    </submittedName>
</protein>